<dbReference type="GO" id="GO:0022857">
    <property type="term" value="F:transmembrane transporter activity"/>
    <property type="evidence" value="ECO:0007669"/>
    <property type="project" value="TreeGrafter"/>
</dbReference>
<dbReference type="PROSITE" id="PS00211">
    <property type="entry name" value="ABC_TRANSPORTER_1"/>
    <property type="match status" value="1"/>
</dbReference>
<sequence length="232" mass="24649">MRAGEPLLSLRGASKSYTLGGNVIRALKSVDLGLVRGEIAAITGPSGSGKSTLLNLCGLLDTADGGELLFDGEPLPAGDDVRRTALRRQAIGFVFQGFNLVPVMTAHDNVDYPLYLLGVPAAERRARVQEALARVGLQDLGGHKPDQLSGGQRQRVAIARAIVKRPRLVIADEPTANLDAQTASQIVGLMRALAHNDGTSFLVATHDERMLPHCDRSLMLDDGVLQGGIHAH</sequence>
<evidence type="ECO:0000313" key="9">
    <source>
        <dbReference type="EMBL" id="MYN04377.1"/>
    </source>
</evidence>
<evidence type="ECO:0000256" key="7">
    <source>
        <dbReference type="ARBA" id="ARBA00038388"/>
    </source>
</evidence>
<dbReference type="SMART" id="SM00382">
    <property type="entry name" value="AAA"/>
    <property type="match status" value="1"/>
</dbReference>
<keyword evidence="3" id="KW-0547">Nucleotide-binding</keyword>
<evidence type="ECO:0000256" key="6">
    <source>
        <dbReference type="ARBA" id="ARBA00023251"/>
    </source>
</evidence>
<organism evidence="9 10">
    <name type="scientific">Pseudoduganella guangdongensis</name>
    <dbReference type="NCBI Taxonomy" id="2692179"/>
    <lineage>
        <taxon>Bacteria</taxon>
        <taxon>Pseudomonadati</taxon>
        <taxon>Pseudomonadota</taxon>
        <taxon>Betaproteobacteria</taxon>
        <taxon>Burkholderiales</taxon>
        <taxon>Oxalobacteraceae</taxon>
        <taxon>Telluria group</taxon>
        <taxon>Pseudoduganella</taxon>
    </lineage>
</organism>
<dbReference type="GO" id="GO:0098796">
    <property type="term" value="C:membrane protein complex"/>
    <property type="evidence" value="ECO:0007669"/>
    <property type="project" value="UniProtKB-ARBA"/>
</dbReference>
<keyword evidence="4 9" id="KW-0067">ATP-binding</keyword>
<keyword evidence="5" id="KW-0812">Transmembrane</keyword>
<protein>
    <submittedName>
        <fullName evidence="9">ATP-binding cassette domain-containing protein</fullName>
    </submittedName>
</protein>
<dbReference type="InterPro" id="IPR017911">
    <property type="entry name" value="MacB-like_ATP-bd"/>
</dbReference>
<accession>A0A6N9HM80</accession>
<comment type="similarity">
    <text evidence="7">Belongs to the ABC transporter superfamily. Macrolide exporter (TC 3.A.1.122) family.</text>
</comment>
<dbReference type="InterPro" id="IPR003439">
    <property type="entry name" value="ABC_transporter-like_ATP-bd"/>
</dbReference>
<dbReference type="Proteomes" id="UP000448575">
    <property type="component" value="Unassembled WGS sequence"/>
</dbReference>
<dbReference type="InterPro" id="IPR017871">
    <property type="entry name" value="ABC_transporter-like_CS"/>
</dbReference>
<evidence type="ECO:0000256" key="3">
    <source>
        <dbReference type="ARBA" id="ARBA00022741"/>
    </source>
</evidence>
<dbReference type="AlphaFoldDB" id="A0A6N9HM80"/>
<evidence type="ECO:0000259" key="8">
    <source>
        <dbReference type="PROSITE" id="PS50893"/>
    </source>
</evidence>
<gene>
    <name evidence="9" type="ORF">GTP41_19985</name>
</gene>
<dbReference type="RefSeq" id="WP_161027334.1">
    <property type="nucleotide sequence ID" value="NZ_WWCJ01000016.1"/>
</dbReference>
<dbReference type="FunFam" id="3.40.50.300:FF:000032">
    <property type="entry name" value="Export ABC transporter ATP-binding protein"/>
    <property type="match status" value="1"/>
</dbReference>
<dbReference type="InterPro" id="IPR015854">
    <property type="entry name" value="ABC_transpr_LolD-like"/>
</dbReference>
<dbReference type="CDD" id="cd03255">
    <property type="entry name" value="ABC_MJ0796_LolCDE_FtsE"/>
    <property type="match status" value="1"/>
</dbReference>
<feature type="domain" description="ABC transporter" evidence="8">
    <location>
        <begin position="8"/>
        <end position="231"/>
    </location>
</feature>
<evidence type="ECO:0000313" key="10">
    <source>
        <dbReference type="Proteomes" id="UP000448575"/>
    </source>
</evidence>
<evidence type="ECO:0000256" key="4">
    <source>
        <dbReference type="ARBA" id="ARBA00022840"/>
    </source>
</evidence>
<keyword evidence="2" id="KW-1003">Cell membrane</keyword>
<name>A0A6N9HM80_9BURK</name>
<keyword evidence="1" id="KW-0813">Transport</keyword>
<keyword evidence="5" id="KW-1133">Transmembrane helix</keyword>
<evidence type="ECO:0000256" key="2">
    <source>
        <dbReference type="ARBA" id="ARBA00022475"/>
    </source>
</evidence>
<dbReference type="GO" id="GO:0046677">
    <property type="term" value="P:response to antibiotic"/>
    <property type="evidence" value="ECO:0007669"/>
    <property type="project" value="UniProtKB-KW"/>
</dbReference>
<dbReference type="Gene3D" id="3.40.50.300">
    <property type="entry name" value="P-loop containing nucleotide triphosphate hydrolases"/>
    <property type="match status" value="1"/>
</dbReference>
<dbReference type="PROSITE" id="PS50893">
    <property type="entry name" value="ABC_TRANSPORTER_2"/>
    <property type="match status" value="1"/>
</dbReference>
<reference evidence="9 10" key="1">
    <citation type="submission" date="2019-12" db="EMBL/GenBank/DDBJ databases">
        <title>Novel species isolated from a subtropical stream in China.</title>
        <authorList>
            <person name="Lu H."/>
        </authorList>
    </citation>
    <scope>NUCLEOTIDE SEQUENCE [LARGE SCALE GENOMIC DNA]</scope>
    <source>
        <strain evidence="9 10">DS3</strain>
    </source>
</reference>
<dbReference type="GO" id="GO:0005886">
    <property type="term" value="C:plasma membrane"/>
    <property type="evidence" value="ECO:0007669"/>
    <property type="project" value="TreeGrafter"/>
</dbReference>
<dbReference type="PANTHER" id="PTHR24220">
    <property type="entry name" value="IMPORT ATP-BINDING PROTEIN"/>
    <property type="match status" value="1"/>
</dbReference>
<evidence type="ECO:0000256" key="5">
    <source>
        <dbReference type="ARBA" id="ARBA00022989"/>
    </source>
</evidence>
<dbReference type="Pfam" id="PF00005">
    <property type="entry name" value="ABC_tran"/>
    <property type="match status" value="1"/>
</dbReference>
<dbReference type="PANTHER" id="PTHR24220:SF689">
    <property type="entry name" value="LIPOPROTEIN-RELEASING SYSTEM ATP-BINDING PROTEIN LOLD"/>
    <property type="match status" value="1"/>
</dbReference>
<dbReference type="GO" id="GO:0016887">
    <property type="term" value="F:ATP hydrolysis activity"/>
    <property type="evidence" value="ECO:0007669"/>
    <property type="project" value="InterPro"/>
</dbReference>
<keyword evidence="6" id="KW-0046">Antibiotic resistance</keyword>
<dbReference type="EMBL" id="WWCJ01000016">
    <property type="protein sequence ID" value="MYN04377.1"/>
    <property type="molecule type" value="Genomic_DNA"/>
</dbReference>
<dbReference type="SUPFAM" id="SSF52540">
    <property type="entry name" value="P-loop containing nucleoside triphosphate hydrolases"/>
    <property type="match status" value="1"/>
</dbReference>
<dbReference type="InterPro" id="IPR027417">
    <property type="entry name" value="P-loop_NTPase"/>
</dbReference>
<dbReference type="GO" id="GO:0005524">
    <property type="term" value="F:ATP binding"/>
    <property type="evidence" value="ECO:0007669"/>
    <property type="project" value="UniProtKB-KW"/>
</dbReference>
<proteinExistence type="inferred from homology"/>
<comment type="caution">
    <text evidence="9">The sequence shown here is derived from an EMBL/GenBank/DDBJ whole genome shotgun (WGS) entry which is preliminary data.</text>
</comment>
<keyword evidence="10" id="KW-1185">Reference proteome</keyword>
<evidence type="ECO:0000256" key="1">
    <source>
        <dbReference type="ARBA" id="ARBA00022448"/>
    </source>
</evidence>
<keyword evidence="5" id="KW-0472">Membrane</keyword>
<dbReference type="GO" id="GO:0044874">
    <property type="term" value="P:lipoprotein localization to outer membrane"/>
    <property type="evidence" value="ECO:0007669"/>
    <property type="project" value="TreeGrafter"/>
</dbReference>
<dbReference type="GO" id="GO:0089705">
    <property type="term" value="P:protein localization to outer membrane"/>
    <property type="evidence" value="ECO:0007669"/>
    <property type="project" value="TreeGrafter"/>
</dbReference>
<dbReference type="InterPro" id="IPR003593">
    <property type="entry name" value="AAA+_ATPase"/>
</dbReference>